<dbReference type="AlphaFoldDB" id="A0AAV1FGB8"/>
<keyword evidence="2" id="KW-1185">Reference proteome</keyword>
<dbReference type="EMBL" id="OY660870">
    <property type="protein sequence ID" value="CAJ1060457.1"/>
    <property type="molecule type" value="Genomic_DNA"/>
</dbReference>
<evidence type="ECO:0000313" key="1">
    <source>
        <dbReference type="EMBL" id="CAJ1060457.1"/>
    </source>
</evidence>
<gene>
    <name evidence="1" type="ORF">XNOV1_A009905</name>
</gene>
<organism evidence="1 2">
    <name type="scientific">Xyrichtys novacula</name>
    <name type="common">Pearly razorfish</name>
    <name type="synonym">Hemipteronotus novacula</name>
    <dbReference type="NCBI Taxonomy" id="13765"/>
    <lineage>
        <taxon>Eukaryota</taxon>
        <taxon>Metazoa</taxon>
        <taxon>Chordata</taxon>
        <taxon>Craniata</taxon>
        <taxon>Vertebrata</taxon>
        <taxon>Euteleostomi</taxon>
        <taxon>Actinopterygii</taxon>
        <taxon>Neopterygii</taxon>
        <taxon>Teleostei</taxon>
        <taxon>Neoteleostei</taxon>
        <taxon>Acanthomorphata</taxon>
        <taxon>Eupercaria</taxon>
        <taxon>Labriformes</taxon>
        <taxon>Labridae</taxon>
        <taxon>Xyrichtys</taxon>
    </lineage>
</organism>
<sequence length="118" mass="12924">MEGGVSTNPRLSQLLQISSKEVTFLPAAPRIKASDLRELITKVCPGLRSLCCSCNYTVLNRRDEELKVGEQNHYTPQWNSSAVGERIASARGGLGLKWDPSLLSAWPHSTSKLLQTGT</sequence>
<protein>
    <submittedName>
        <fullName evidence="1">Uncharacterized protein</fullName>
    </submittedName>
</protein>
<accession>A0AAV1FGB8</accession>
<dbReference type="Proteomes" id="UP001178508">
    <property type="component" value="Chromosome 7"/>
</dbReference>
<reference evidence="1" key="1">
    <citation type="submission" date="2023-08" db="EMBL/GenBank/DDBJ databases">
        <authorList>
            <person name="Alioto T."/>
            <person name="Alioto T."/>
            <person name="Gomez Garrido J."/>
        </authorList>
    </citation>
    <scope>NUCLEOTIDE SEQUENCE</scope>
</reference>
<name>A0AAV1FGB8_XYRNO</name>
<evidence type="ECO:0000313" key="2">
    <source>
        <dbReference type="Proteomes" id="UP001178508"/>
    </source>
</evidence>
<proteinExistence type="predicted"/>